<protein>
    <submittedName>
        <fullName evidence="3">Trehalose 6-phosphate synthase</fullName>
    </submittedName>
</protein>
<keyword evidence="2" id="KW-1133">Transmembrane helix</keyword>
<evidence type="ECO:0000256" key="2">
    <source>
        <dbReference type="SAM" id="Phobius"/>
    </source>
</evidence>
<evidence type="ECO:0000256" key="1">
    <source>
        <dbReference type="ARBA" id="ARBA00008799"/>
    </source>
</evidence>
<dbReference type="PANTHER" id="PTHR10788">
    <property type="entry name" value="TREHALOSE-6-PHOSPHATE SYNTHASE"/>
    <property type="match status" value="1"/>
</dbReference>
<comment type="caution">
    <text evidence="3">The sequence shown here is derived from an EMBL/GenBank/DDBJ whole genome shotgun (WGS) entry which is preliminary data.</text>
</comment>
<dbReference type="AlphaFoldDB" id="A0A428MDP5"/>
<keyword evidence="2" id="KW-0472">Membrane</keyword>
<proteinExistence type="inferred from homology"/>
<gene>
    <name evidence="3" type="ORF">EDE15_0470</name>
</gene>
<evidence type="ECO:0000313" key="4">
    <source>
        <dbReference type="Proteomes" id="UP000269669"/>
    </source>
</evidence>
<sequence>MRGEIHCELLTSGGFCSIGFLNFLRKDWARFMKILSLRLILALIIGVTFVSLASSWYEVRTTKDALRQELESKAETLGQSLAAGAESPLLAGDTARLELMVQHFTKRDHLLGIGIYSRDDTPLVATPGLGSLLAGAPKLMTDALVGNRTVSEFVRVRLKRTHMLVTPIRTADNKVVGEIVVIHDATYIRTEILRIWSRIFLRIAIQVLVIAVITFLVLRWSLAGPIAHVAQWIKALRTGRHAVQPTPQDLNFLLPFANEVAPLAESMRQARAAAEAEARLRNINESLWTAQRLADHVRNKLNGSSLFVVSNREPYTHTRQDKRVNVTVPASGLVTALEPILRACHGTWVAHGSGNADAETVDIHDRLKVPPDDPRYTLRRIWLGREEEDGYYNGFANEGLWPLCHIAHTRPIFRTSDWEYYNKVNKKFADALVEEIGSEEHPTVLIQDYHFALLPRMLKERLPHARVAIFWHIPWPNAESFSICPWQRELLDGLLGADLIGFHTQAHCNNFLHTVDHVLEAKVDWEHFFIERNQHRSSVLPFPISVELVEDRFDARNEISAEEERSTLLLELGIEATFLGVGVDRVDYTKGILERFRAVESLLERYPKYQGKFTFIQIGAPTRSRIKRYVDFQVEVKNEVERINARFKRGKWKPIVFQNREHTHQEVQRYYRAAHLCMVTSLHDGMNLVAKEYVAARQDERGVLILSRFTGAARELHDAIIVNPYDVESTAEAIAQALEMNVSEMADRMRRMRRSVMEHNIYWWAGSLIGQLCSVRLRQNRTNISVINRAQVER</sequence>
<dbReference type="Pfam" id="PF00982">
    <property type="entry name" value="Glyco_transf_20"/>
    <property type="match status" value="1"/>
</dbReference>
<dbReference type="InterPro" id="IPR001830">
    <property type="entry name" value="Glyco_trans_20"/>
</dbReference>
<keyword evidence="4" id="KW-1185">Reference proteome</keyword>
<dbReference type="SUPFAM" id="SSF53756">
    <property type="entry name" value="UDP-Glycosyltransferase/glycogen phosphorylase"/>
    <property type="match status" value="1"/>
</dbReference>
<dbReference type="Proteomes" id="UP000269669">
    <property type="component" value="Unassembled WGS sequence"/>
</dbReference>
<dbReference type="GO" id="GO:0005992">
    <property type="term" value="P:trehalose biosynthetic process"/>
    <property type="evidence" value="ECO:0007669"/>
    <property type="project" value="InterPro"/>
</dbReference>
<feature type="transmembrane region" description="Helical" evidence="2">
    <location>
        <begin position="36"/>
        <end position="57"/>
    </location>
</feature>
<dbReference type="CDD" id="cd03788">
    <property type="entry name" value="GT20_TPS"/>
    <property type="match status" value="1"/>
</dbReference>
<organism evidence="3 4">
    <name type="scientific">Edaphobacter aggregans</name>
    <dbReference type="NCBI Taxonomy" id="570835"/>
    <lineage>
        <taxon>Bacteria</taxon>
        <taxon>Pseudomonadati</taxon>
        <taxon>Acidobacteriota</taxon>
        <taxon>Terriglobia</taxon>
        <taxon>Terriglobales</taxon>
        <taxon>Acidobacteriaceae</taxon>
        <taxon>Edaphobacter</taxon>
    </lineage>
</organism>
<keyword evidence="2" id="KW-0812">Transmembrane</keyword>
<feature type="transmembrane region" description="Helical" evidence="2">
    <location>
        <begin position="199"/>
        <end position="222"/>
    </location>
</feature>
<evidence type="ECO:0000313" key="3">
    <source>
        <dbReference type="EMBL" id="RSL15000.1"/>
    </source>
</evidence>
<name>A0A428MDP5_9BACT</name>
<dbReference type="PANTHER" id="PTHR10788:SF106">
    <property type="entry name" value="BCDNA.GH08860"/>
    <property type="match status" value="1"/>
</dbReference>
<accession>A0A428MDP5</accession>
<comment type="similarity">
    <text evidence="1">Belongs to the glycosyltransferase 20 family.</text>
</comment>
<dbReference type="GO" id="GO:0003825">
    <property type="term" value="F:alpha,alpha-trehalose-phosphate synthase (UDP-forming) activity"/>
    <property type="evidence" value="ECO:0007669"/>
    <property type="project" value="TreeGrafter"/>
</dbReference>
<feature type="transmembrane region" description="Helical" evidence="2">
    <location>
        <begin position="7"/>
        <end position="24"/>
    </location>
</feature>
<reference evidence="3 4" key="1">
    <citation type="submission" date="2018-12" db="EMBL/GenBank/DDBJ databases">
        <title>Sequencing of bacterial isolates from soil warming experiment in Harvard Forest, Massachusetts, USA.</title>
        <authorList>
            <person name="Deangelis K."/>
        </authorList>
    </citation>
    <scope>NUCLEOTIDE SEQUENCE [LARGE SCALE GENOMIC DNA]</scope>
    <source>
        <strain evidence="3 4">EB153</strain>
    </source>
</reference>
<dbReference type="EMBL" id="RSDW01000001">
    <property type="protein sequence ID" value="RSL15000.1"/>
    <property type="molecule type" value="Genomic_DNA"/>
</dbReference>
<dbReference type="Gene3D" id="3.40.50.2000">
    <property type="entry name" value="Glycogen Phosphorylase B"/>
    <property type="match status" value="2"/>
</dbReference>